<dbReference type="InterPro" id="IPR036426">
    <property type="entry name" value="Bulb-type_lectin_dom_sf"/>
</dbReference>
<organism evidence="3">
    <name type="scientific">Selaginella moellendorffii</name>
    <name type="common">Spikemoss</name>
    <dbReference type="NCBI Taxonomy" id="88036"/>
    <lineage>
        <taxon>Eukaryota</taxon>
        <taxon>Viridiplantae</taxon>
        <taxon>Streptophyta</taxon>
        <taxon>Embryophyta</taxon>
        <taxon>Tracheophyta</taxon>
        <taxon>Lycopodiopsida</taxon>
        <taxon>Selaginellales</taxon>
        <taxon>Selaginellaceae</taxon>
        <taxon>Selaginella</taxon>
    </lineage>
</organism>
<dbReference type="SUPFAM" id="SSF51110">
    <property type="entry name" value="alpha-D-mannose-specific plant lectins"/>
    <property type="match status" value="1"/>
</dbReference>
<sequence>MIKVASLVILLLFLQPWPGSSVTIRERRHVGRFSQFEARRITNAISNRIRQLSYDSSYSSGRSFSYTFMVTNRIKASIRLWFFSIAPSRVYSLCSISPDKSMILSTQTLQQAYWDIFNTIYTESQAHGYGSMIVFSKLFAIDYVSWEGQPDREELWSVETTDNSSLHGRDLWNESAFSLLRRDAVPGDPDLVVEDCWPFATSMISGHGSVGSFFMGPYILESKNQKFKALIRSDCYFVLYEWRDGLGGKREVWNSGRVMKNRYASCSVSLQVDSNMVIVDNWGRKPQFAFASNVYCKPQPNCVRTAGLSVEDDGYIVVWETDSQRELWRVPPR</sequence>
<evidence type="ECO:0000313" key="3">
    <source>
        <dbReference type="Proteomes" id="UP000001514"/>
    </source>
</evidence>
<dbReference type="Gene3D" id="2.90.10.30">
    <property type="match status" value="1"/>
</dbReference>
<accession>D8QQS9</accession>
<evidence type="ECO:0000256" key="1">
    <source>
        <dbReference type="SAM" id="SignalP"/>
    </source>
</evidence>
<dbReference type="Gramene" id="EFJ38502">
    <property type="protein sequence ID" value="EFJ38502"/>
    <property type="gene ID" value="SELMODRAFT_402484"/>
</dbReference>
<dbReference type="HOGENOM" id="CLU_053425_0_0_1"/>
<dbReference type="KEGG" id="smo:SELMODRAFT_402484"/>
<dbReference type="EMBL" id="GL377565">
    <property type="protein sequence ID" value="EFJ38502.1"/>
    <property type="molecule type" value="Genomic_DNA"/>
</dbReference>
<keyword evidence="3" id="KW-1185">Reference proteome</keyword>
<protein>
    <recommendedName>
        <fullName evidence="4">Bulb-type lectin domain-containing protein</fullName>
    </recommendedName>
</protein>
<gene>
    <name evidence="2" type="ORF">SELMODRAFT_402484</name>
</gene>
<dbReference type="Proteomes" id="UP000001514">
    <property type="component" value="Unassembled WGS sequence"/>
</dbReference>
<dbReference type="InParanoid" id="D8QQS9"/>
<feature type="chain" id="PRO_5003121120" description="Bulb-type lectin domain-containing protein" evidence="1">
    <location>
        <begin position="22"/>
        <end position="333"/>
    </location>
</feature>
<proteinExistence type="predicted"/>
<name>D8QQS9_SELML</name>
<reference evidence="2 3" key="1">
    <citation type="journal article" date="2011" name="Science">
        <title>The Selaginella genome identifies genetic changes associated with the evolution of vascular plants.</title>
        <authorList>
            <person name="Banks J.A."/>
            <person name="Nishiyama T."/>
            <person name="Hasebe M."/>
            <person name="Bowman J.L."/>
            <person name="Gribskov M."/>
            <person name="dePamphilis C."/>
            <person name="Albert V.A."/>
            <person name="Aono N."/>
            <person name="Aoyama T."/>
            <person name="Ambrose B.A."/>
            <person name="Ashton N.W."/>
            <person name="Axtell M.J."/>
            <person name="Barker E."/>
            <person name="Barker M.S."/>
            <person name="Bennetzen J.L."/>
            <person name="Bonawitz N.D."/>
            <person name="Chapple C."/>
            <person name="Cheng C."/>
            <person name="Correa L.G."/>
            <person name="Dacre M."/>
            <person name="DeBarry J."/>
            <person name="Dreyer I."/>
            <person name="Elias M."/>
            <person name="Engstrom E.M."/>
            <person name="Estelle M."/>
            <person name="Feng L."/>
            <person name="Finet C."/>
            <person name="Floyd S.K."/>
            <person name="Frommer W.B."/>
            <person name="Fujita T."/>
            <person name="Gramzow L."/>
            <person name="Gutensohn M."/>
            <person name="Harholt J."/>
            <person name="Hattori M."/>
            <person name="Heyl A."/>
            <person name="Hirai T."/>
            <person name="Hiwatashi Y."/>
            <person name="Ishikawa M."/>
            <person name="Iwata M."/>
            <person name="Karol K.G."/>
            <person name="Koehler B."/>
            <person name="Kolukisaoglu U."/>
            <person name="Kubo M."/>
            <person name="Kurata T."/>
            <person name="Lalonde S."/>
            <person name="Li K."/>
            <person name="Li Y."/>
            <person name="Litt A."/>
            <person name="Lyons E."/>
            <person name="Manning G."/>
            <person name="Maruyama T."/>
            <person name="Michael T.P."/>
            <person name="Mikami K."/>
            <person name="Miyazaki S."/>
            <person name="Morinaga S."/>
            <person name="Murata T."/>
            <person name="Mueller-Roeber B."/>
            <person name="Nelson D.R."/>
            <person name="Obara M."/>
            <person name="Oguri Y."/>
            <person name="Olmstead R.G."/>
            <person name="Onodera N."/>
            <person name="Petersen B.L."/>
            <person name="Pils B."/>
            <person name="Prigge M."/>
            <person name="Rensing S.A."/>
            <person name="Riano-Pachon D.M."/>
            <person name="Roberts A.W."/>
            <person name="Sato Y."/>
            <person name="Scheller H.V."/>
            <person name="Schulz B."/>
            <person name="Schulz C."/>
            <person name="Shakirov E.V."/>
            <person name="Shibagaki N."/>
            <person name="Shinohara N."/>
            <person name="Shippen D.E."/>
            <person name="Soerensen I."/>
            <person name="Sotooka R."/>
            <person name="Sugimoto N."/>
            <person name="Sugita M."/>
            <person name="Sumikawa N."/>
            <person name="Tanurdzic M."/>
            <person name="Theissen G."/>
            <person name="Ulvskov P."/>
            <person name="Wakazuki S."/>
            <person name="Weng J.K."/>
            <person name="Willats W.W."/>
            <person name="Wipf D."/>
            <person name="Wolf P.G."/>
            <person name="Yang L."/>
            <person name="Zimmer A.D."/>
            <person name="Zhu Q."/>
            <person name="Mitros T."/>
            <person name="Hellsten U."/>
            <person name="Loque D."/>
            <person name="Otillar R."/>
            <person name="Salamov A."/>
            <person name="Schmutz J."/>
            <person name="Shapiro H."/>
            <person name="Lindquist E."/>
            <person name="Lucas S."/>
            <person name="Rokhsar D."/>
            <person name="Grigoriev I.V."/>
        </authorList>
    </citation>
    <scope>NUCLEOTIDE SEQUENCE [LARGE SCALE GENOMIC DNA]</scope>
</reference>
<feature type="signal peptide" evidence="1">
    <location>
        <begin position="1"/>
        <end position="21"/>
    </location>
</feature>
<keyword evidence="1" id="KW-0732">Signal</keyword>
<evidence type="ECO:0008006" key="4">
    <source>
        <dbReference type="Google" id="ProtNLM"/>
    </source>
</evidence>
<dbReference type="AlphaFoldDB" id="D8QQS9"/>
<evidence type="ECO:0000313" key="2">
    <source>
        <dbReference type="EMBL" id="EFJ38502.1"/>
    </source>
</evidence>